<name>A0A3M7P5R7_BRAPC</name>
<dbReference type="EMBL" id="REGN01013100">
    <property type="protein sequence ID" value="RMZ94363.1"/>
    <property type="molecule type" value="Genomic_DNA"/>
</dbReference>
<reference evidence="1 2" key="1">
    <citation type="journal article" date="2018" name="Sci. Rep.">
        <title>Genomic signatures of local adaptation to the degree of environmental predictability in rotifers.</title>
        <authorList>
            <person name="Franch-Gras L."/>
            <person name="Hahn C."/>
            <person name="Garcia-Roger E.M."/>
            <person name="Carmona M.J."/>
            <person name="Serra M."/>
            <person name="Gomez A."/>
        </authorList>
    </citation>
    <scope>NUCLEOTIDE SEQUENCE [LARGE SCALE GENOMIC DNA]</scope>
    <source>
        <strain evidence="1">HYR1</strain>
    </source>
</reference>
<protein>
    <submittedName>
        <fullName evidence="1">Uncharacterized protein</fullName>
    </submittedName>
</protein>
<accession>A0A3M7P5R7</accession>
<dbReference type="Proteomes" id="UP000276133">
    <property type="component" value="Unassembled WGS sequence"/>
</dbReference>
<gene>
    <name evidence="1" type="ORF">BpHYR1_036360</name>
</gene>
<dbReference type="AlphaFoldDB" id="A0A3M7P5R7"/>
<comment type="caution">
    <text evidence="1">The sequence shown here is derived from an EMBL/GenBank/DDBJ whole genome shotgun (WGS) entry which is preliminary data.</text>
</comment>
<evidence type="ECO:0000313" key="2">
    <source>
        <dbReference type="Proteomes" id="UP000276133"/>
    </source>
</evidence>
<sequence length="72" mass="8726">MMKGLLDKEFFPILFIKSCQFWFQNSLRARQGHLNLFFDLMTSFSMVQMKLNIQLIYMFELESDHLTYHVVN</sequence>
<organism evidence="1 2">
    <name type="scientific">Brachionus plicatilis</name>
    <name type="common">Marine rotifer</name>
    <name type="synonym">Brachionus muelleri</name>
    <dbReference type="NCBI Taxonomy" id="10195"/>
    <lineage>
        <taxon>Eukaryota</taxon>
        <taxon>Metazoa</taxon>
        <taxon>Spiralia</taxon>
        <taxon>Gnathifera</taxon>
        <taxon>Rotifera</taxon>
        <taxon>Eurotatoria</taxon>
        <taxon>Monogononta</taxon>
        <taxon>Pseudotrocha</taxon>
        <taxon>Ploima</taxon>
        <taxon>Brachionidae</taxon>
        <taxon>Brachionus</taxon>
    </lineage>
</organism>
<keyword evidence="2" id="KW-1185">Reference proteome</keyword>
<evidence type="ECO:0000313" key="1">
    <source>
        <dbReference type="EMBL" id="RMZ94363.1"/>
    </source>
</evidence>
<proteinExistence type="predicted"/>